<feature type="compositionally biased region" description="Polar residues" evidence="1">
    <location>
        <begin position="375"/>
        <end position="384"/>
    </location>
</feature>
<name>A0A409X630_PSICY</name>
<feature type="compositionally biased region" description="Low complexity" evidence="1">
    <location>
        <begin position="670"/>
        <end position="679"/>
    </location>
</feature>
<dbReference type="InterPro" id="IPR036457">
    <property type="entry name" value="PPM-type-like_dom_sf"/>
</dbReference>
<evidence type="ECO:0000256" key="1">
    <source>
        <dbReference type="SAM" id="MobiDB-lite"/>
    </source>
</evidence>
<dbReference type="PANTHER" id="PTHR12320:SF1">
    <property type="entry name" value="PROTEIN PHOSPHATASE PTC7 HOMOLOG"/>
    <property type="match status" value="1"/>
</dbReference>
<feature type="compositionally biased region" description="Low complexity" evidence="1">
    <location>
        <begin position="905"/>
        <end position="923"/>
    </location>
</feature>
<dbReference type="InterPro" id="IPR039123">
    <property type="entry name" value="PPTC7"/>
</dbReference>
<dbReference type="Gene3D" id="3.60.40.10">
    <property type="entry name" value="PPM-type phosphatase domain"/>
    <property type="match status" value="1"/>
</dbReference>
<feature type="compositionally biased region" description="Low complexity" evidence="1">
    <location>
        <begin position="712"/>
        <end position="732"/>
    </location>
</feature>
<feature type="region of interest" description="Disordered" evidence="1">
    <location>
        <begin position="902"/>
        <end position="924"/>
    </location>
</feature>
<feature type="compositionally biased region" description="Polar residues" evidence="1">
    <location>
        <begin position="781"/>
        <end position="794"/>
    </location>
</feature>
<proteinExistence type="predicted"/>
<dbReference type="SMART" id="SM00332">
    <property type="entry name" value="PP2Cc"/>
    <property type="match status" value="1"/>
</dbReference>
<feature type="compositionally biased region" description="Low complexity" evidence="1">
    <location>
        <begin position="405"/>
        <end position="419"/>
    </location>
</feature>
<feature type="domain" description="PPM-type phosphatase" evidence="2">
    <location>
        <begin position="1031"/>
        <end position="1298"/>
    </location>
</feature>
<dbReference type="SUPFAM" id="SSF52047">
    <property type="entry name" value="RNI-like"/>
    <property type="match status" value="1"/>
</dbReference>
<feature type="compositionally biased region" description="Basic and acidic residues" evidence="1">
    <location>
        <begin position="753"/>
        <end position="763"/>
    </location>
</feature>
<dbReference type="InParanoid" id="A0A409X630"/>
<dbReference type="EMBL" id="NHYD01002531">
    <property type="protein sequence ID" value="PPQ86243.1"/>
    <property type="molecule type" value="Genomic_DNA"/>
</dbReference>
<feature type="region of interest" description="Disordered" evidence="1">
    <location>
        <begin position="360"/>
        <end position="462"/>
    </location>
</feature>
<organism evidence="3 4">
    <name type="scientific">Psilocybe cyanescens</name>
    <dbReference type="NCBI Taxonomy" id="93625"/>
    <lineage>
        <taxon>Eukaryota</taxon>
        <taxon>Fungi</taxon>
        <taxon>Dikarya</taxon>
        <taxon>Basidiomycota</taxon>
        <taxon>Agaricomycotina</taxon>
        <taxon>Agaricomycetes</taxon>
        <taxon>Agaricomycetidae</taxon>
        <taxon>Agaricales</taxon>
        <taxon>Agaricineae</taxon>
        <taxon>Strophariaceae</taxon>
        <taxon>Psilocybe</taxon>
    </lineage>
</organism>
<dbReference type="InterPro" id="IPR001932">
    <property type="entry name" value="PPM-type_phosphatase-like_dom"/>
</dbReference>
<gene>
    <name evidence="3" type="ORF">CVT25_005572</name>
</gene>
<evidence type="ECO:0000259" key="2">
    <source>
        <dbReference type="PROSITE" id="PS51746"/>
    </source>
</evidence>
<evidence type="ECO:0000313" key="4">
    <source>
        <dbReference type="Proteomes" id="UP000283269"/>
    </source>
</evidence>
<dbReference type="STRING" id="93625.A0A409X630"/>
<sequence>MLFTAKQSVLQADHALLTSHPPAYIPGPYTDSSTDVTTTTVPSLVQLCLRALLPFPDQIALPVRLPLRHPRLLYHLIQDPAALDPRLWATLVQIYDGLPPYLARHSLPLADIHLPLLQSIPSTPLFSLVTLLSLPACSHLTDDTVLKLKFLHTLTAFDASSTALSSYAIHTLAATLQSDDGRIRRGPWQLRILSLRNCKCVTNDAFPHFLKFPLLSVIDLRGTRCLPDKSIPFKSSPIDALYHPAPLQSALETLYDIQPKLYSSVNPFILNIDTLYHRPTKPISRASSVAPQDAFVVIPSNNNARIKVGSTVILEKEMQAKEDALAHERNKEAWYERAERQDYDIVSQKRPIRPRVESHLSSFISSPQHYPGPSTRLNRSSWIGDQTPAELGPQSGNHVPLPKRPTTQSSRTTAASDTSRPTDRRHMAPTHNPNLDFTPDHSNFQSRLTGNSARGTEESSARSPIVHARLYASSSTASSSVPFPTSRSAIVDAVNTRDAVCAQGTPRTPSPATASNTSDEQLPFSRAPHIRHASLDSNVRHNNGKASRATCAEPAAAASTSAIAERMSDLNSFDVHLRLYRAPPAWSALEDALSRMKEEESLRKRQMEIAAASRARGGDGELAMVDITSSRAARVKRELDAVVQAAAKRRKLDYAVEDADSGGISGTTTGRFSRPSFSAGSASSVLLPIQPLVNESTSRNPFRRRHPPAPGSIPASLLSPASSGSTSHTNINDQDDQDEDEDEDTIYDMDDNNDYHNDSHDSTKAQATIATPRVQPLEKPTNANGSGTGTVSASKTKPMIPISAVKVPILPSEMRQEALARERKESSGSVTKLKPKFKGASSKSANASVKPKAKSLGQFDWKTWGSKPGHSSLSPIFKNYTPALARQITRRARPSLRNRFFARLNSSSNTSNSTTTDSSSSSSPEFDAFLPVSHARAVPQRPYTFHIGASWAGKPEDPRGMKKVPFPPDTLIGAWRDKTLMRPKGAHTLDAGEDFFFVQEVRFFLSFSLGCLWCCARSANKARISMRFVLLLLSAAVQARRLLCGISFGVADGVGGWVDSGVDPALFSQALMYHAHRYSRNAWAGEPEIDPTMDYEEREQVEGWEMTPYECLDLAYGGVLREKYVLAGSSTACIISLNASSGVLRSANLGDSGYSILRQTQIVHRQRSQTHFFNCPKQLTKLPTNNGRKFSRACVDSPNEADTYQTKLRDGDIVVAYTDGFSDNVFPSEMATICSLVARAGGTEDEQVQAMADRLVDYSRQCMKSKLRVSPFEREASRVGQYFRGGKPDDVTVIVALIRETS</sequence>
<dbReference type="PROSITE" id="PS51746">
    <property type="entry name" value="PPM_2"/>
    <property type="match status" value="1"/>
</dbReference>
<feature type="region of interest" description="Disordered" evidence="1">
    <location>
        <begin position="696"/>
        <end position="794"/>
    </location>
</feature>
<keyword evidence="4" id="KW-1185">Reference proteome</keyword>
<feature type="region of interest" description="Disordered" evidence="1">
    <location>
        <begin position="819"/>
        <end position="851"/>
    </location>
</feature>
<feature type="compositionally biased region" description="Polar residues" evidence="1">
    <location>
        <begin position="431"/>
        <end position="454"/>
    </location>
</feature>
<comment type="caution">
    <text evidence="3">The sequence shown here is derived from an EMBL/GenBank/DDBJ whole genome shotgun (WGS) entry which is preliminary data.</text>
</comment>
<feature type="compositionally biased region" description="Acidic residues" evidence="1">
    <location>
        <begin position="733"/>
        <end position="752"/>
    </location>
</feature>
<dbReference type="OrthoDB" id="60843at2759"/>
<dbReference type="Proteomes" id="UP000283269">
    <property type="component" value="Unassembled WGS sequence"/>
</dbReference>
<dbReference type="GO" id="GO:0004722">
    <property type="term" value="F:protein serine/threonine phosphatase activity"/>
    <property type="evidence" value="ECO:0007669"/>
    <property type="project" value="TreeGrafter"/>
</dbReference>
<accession>A0A409X630</accession>
<feature type="compositionally biased region" description="Polar residues" evidence="1">
    <location>
        <begin position="505"/>
        <end position="520"/>
    </location>
</feature>
<dbReference type="SUPFAM" id="SSF81606">
    <property type="entry name" value="PP2C-like"/>
    <property type="match status" value="1"/>
</dbReference>
<evidence type="ECO:0000313" key="3">
    <source>
        <dbReference type="EMBL" id="PPQ86243.1"/>
    </source>
</evidence>
<feature type="region of interest" description="Disordered" evidence="1">
    <location>
        <begin position="658"/>
        <end position="679"/>
    </location>
</feature>
<protein>
    <recommendedName>
        <fullName evidence="2">PPM-type phosphatase domain-containing protein</fullName>
    </recommendedName>
</protein>
<dbReference type="PANTHER" id="PTHR12320">
    <property type="entry name" value="PROTEIN PHOSPHATASE 2C"/>
    <property type="match status" value="1"/>
</dbReference>
<feature type="region of interest" description="Disordered" evidence="1">
    <location>
        <begin position="501"/>
        <end position="522"/>
    </location>
</feature>
<reference evidence="3 4" key="1">
    <citation type="journal article" date="2018" name="Evol. Lett.">
        <title>Horizontal gene cluster transfer increased hallucinogenic mushroom diversity.</title>
        <authorList>
            <person name="Reynolds H.T."/>
            <person name="Vijayakumar V."/>
            <person name="Gluck-Thaler E."/>
            <person name="Korotkin H.B."/>
            <person name="Matheny P.B."/>
            <person name="Slot J.C."/>
        </authorList>
    </citation>
    <scope>NUCLEOTIDE SEQUENCE [LARGE SCALE GENOMIC DNA]</scope>
    <source>
        <strain evidence="3 4">2631</strain>
    </source>
</reference>